<gene>
    <name evidence="2" type="ORF">N1851_007765</name>
</gene>
<dbReference type="Pfam" id="PF13873">
    <property type="entry name" value="Myb_DNA-bind_5"/>
    <property type="match status" value="1"/>
</dbReference>
<dbReference type="AlphaFoldDB" id="A0AA47N3L4"/>
<protein>
    <recommendedName>
        <fullName evidence="1">Myb/SANT-like DNA-binding domain-containing protein</fullName>
    </recommendedName>
</protein>
<sequence length="157" mass="17566">MDRSRTSYFTVTEQQLLMEFYEDVKDTIRKKGNTHAINKEREKAWQTIADRLNATHLSGHKRTWHQIKIKYKNILQAVKKKAHTCGTGGGPPSQAMTPAEELALHLNKGRPVMEGIQGGTVITDSVPATQTVHFIQVSGNTLSLLEPPEDDPVSTLY</sequence>
<name>A0AA47N3L4_MERPO</name>
<evidence type="ECO:0000313" key="2">
    <source>
        <dbReference type="EMBL" id="KAK0151074.1"/>
    </source>
</evidence>
<proteinExistence type="predicted"/>
<comment type="caution">
    <text evidence="2">The sequence shown here is derived from an EMBL/GenBank/DDBJ whole genome shotgun (WGS) entry which is preliminary data.</text>
</comment>
<reference evidence="2" key="1">
    <citation type="journal article" date="2023" name="Front. Mar. Sci.">
        <title>A new Merluccius polli reference genome to investigate the effects of global change in West African waters.</title>
        <authorList>
            <person name="Mateo J.L."/>
            <person name="Blanco-Fernandez C."/>
            <person name="Garcia-Vazquez E."/>
            <person name="Machado-Schiaffino G."/>
        </authorList>
    </citation>
    <scope>NUCLEOTIDE SEQUENCE</scope>
    <source>
        <strain evidence="2">C29</strain>
        <tissue evidence="2">Fin</tissue>
    </source>
</reference>
<accession>A0AA47N3L4</accession>
<organism evidence="2 3">
    <name type="scientific">Merluccius polli</name>
    <name type="common">Benguela hake</name>
    <name type="synonym">Merluccius cadenati</name>
    <dbReference type="NCBI Taxonomy" id="89951"/>
    <lineage>
        <taxon>Eukaryota</taxon>
        <taxon>Metazoa</taxon>
        <taxon>Chordata</taxon>
        <taxon>Craniata</taxon>
        <taxon>Vertebrata</taxon>
        <taxon>Euteleostomi</taxon>
        <taxon>Actinopterygii</taxon>
        <taxon>Neopterygii</taxon>
        <taxon>Teleostei</taxon>
        <taxon>Neoteleostei</taxon>
        <taxon>Acanthomorphata</taxon>
        <taxon>Zeiogadaria</taxon>
        <taxon>Gadariae</taxon>
        <taxon>Gadiformes</taxon>
        <taxon>Gadoidei</taxon>
        <taxon>Merlucciidae</taxon>
        <taxon>Merluccius</taxon>
    </lineage>
</organism>
<keyword evidence="3" id="KW-1185">Reference proteome</keyword>
<dbReference type="EMBL" id="JAOPHQ010001421">
    <property type="protein sequence ID" value="KAK0151074.1"/>
    <property type="molecule type" value="Genomic_DNA"/>
</dbReference>
<dbReference type="GO" id="GO:0005634">
    <property type="term" value="C:nucleus"/>
    <property type="evidence" value="ECO:0007669"/>
    <property type="project" value="TreeGrafter"/>
</dbReference>
<dbReference type="InterPro" id="IPR028002">
    <property type="entry name" value="Myb_DNA-bind_5"/>
</dbReference>
<dbReference type="Proteomes" id="UP001174136">
    <property type="component" value="Unassembled WGS sequence"/>
</dbReference>
<feature type="domain" description="Myb/SANT-like DNA-binding" evidence="1">
    <location>
        <begin position="5"/>
        <end position="82"/>
    </location>
</feature>
<evidence type="ECO:0000313" key="3">
    <source>
        <dbReference type="Proteomes" id="UP001174136"/>
    </source>
</evidence>
<dbReference type="Gene3D" id="1.10.10.60">
    <property type="entry name" value="Homeodomain-like"/>
    <property type="match status" value="1"/>
</dbReference>
<dbReference type="PANTHER" id="PTHR23098">
    <property type="entry name" value="AGAP001331-PA-RELATED"/>
    <property type="match status" value="1"/>
</dbReference>
<dbReference type="PANTHER" id="PTHR23098:SF23">
    <property type="entry name" value="MYB-RELATED TRANSCRIPTION FACTOR, PARTNER OF PROFILIN-LIKE ISOFORM X2-RELATED"/>
    <property type="match status" value="1"/>
</dbReference>
<evidence type="ECO:0000259" key="1">
    <source>
        <dbReference type="Pfam" id="PF13873"/>
    </source>
</evidence>